<evidence type="ECO:0000313" key="3">
    <source>
        <dbReference type="Proteomes" id="UP000002019"/>
    </source>
</evidence>
<dbReference type="AlphaFoldDB" id="B0VFL5"/>
<dbReference type="eggNOG" id="COG5012">
    <property type="taxonomic scope" value="Bacteria"/>
</dbReference>
<gene>
    <name evidence="2" type="primary">kamE</name>
    <name evidence="2" type="ordered locus">CLOAM1503</name>
</gene>
<sequence>MSKNIIRPYGDTLNDGKMQLSFTLPVSCDALGKEAARKLLLQTGFDEAEITSMSDLREGFTHFIAYAVTSTSVDISKIKVKVVETPVMTMEETDAFVAEHLGRKITVVGACIESDAHTVGIDAIMNMKGYNHRYGLERYHSFNAINMGAQVPCEELLAKAREVNADAILVSQVVTQKNIHIKNLTRLIELAEAEGLRDKMLFICGGPRISHELAIELGYDAGFGQGTYATDVASYIAITLAKQKAQE</sequence>
<dbReference type="InterPro" id="IPR028991">
    <property type="entry name" value="KamE_N"/>
</dbReference>
<dbReference type="Gene3D" id="3.40.50.280">
    <property type="entry name" value="Cobalamin-binding domain"/>
    <property type="match status" value="1"/>
</dbReference>
<dbReference type="GO" id="GO:0047826">
    <property type="term" value="F:D-lysine 5,6-aminomutase activity"/>
    <property type="evidence" value="ECO:0007669"/>
    <property type="project" value="UniProtKB-EC"/>
</dbReference>
<dbReference type="RefSeq" id="WP_015425211.1">
    <property type="nucleotide sequence ID" value="NC_020449.1"/>
</dbReference>
<organism evidence="2 3">
    <name type="scientific">Cloacimonas acidaminovorans (strain Evry)</name>
    <dbReference type="NCBI Taxonomy" id="459349"/>
    <lineage>
        <taxon>Bacteria</taxon>
        <taxon>Pseudomonadati</taxon>
        <taxon>Candidatus Cloacimonadota</taxon>
        <taxon>Candidatus Cloacimonadia</taxon>
        <taxon>Candidatus Cloacimonadales</taxon>
        <taxon>Candidatus Cloacimonadaceae</taxon>
        <taxon>Candidatus Cloacimonas</taxon>
    </lineage>
</organism>
<name>B0VFL5_CLOAI</name>
<dbReference type="SUPFAM" id="SSF52242">
    <property type="entry name" value="Cobalamin (vitamin B12)-binding domain"/>
    <property type="match status" value="1"/>
</dbReference>
<dbReference type="EC" id="5.4.3.3" evidence="2"/>
<protein>
    <submittedName>
        <fullName evidence="2">L-beta-lysine 5,6-aminomutase beta subunit</fullName>
        <ecNumber evidence="2">5.4.3.3</ecNumber>
    </submittedName>
</protein>
<dbReference type="HOGENOM" id="CLU_065773_0_0_0"/>
<dbReference type="EMBL" id="CU466930">
    <property type="protein sequence ID" value="CAO81353.1"/>
    <property type="molecule type" value="Genomic_DNA"/>
</dbReference>
<keyword evidence="3" id="KW-1185">Reference proteome</keyword>
<dbReference type="Gene3D" id="3.30.30.60">
    <property type="entry name" value="D-lysine 5,6-aminomutase beta subunit KamE, N-terminal domain"/>
    <property type="match status" value="1"/>
</dbReference>
<dbReference type="SUPFAM" id="SSF117778">
    <property type="entry name" value="D-lysine 5,6-aminomutase beta subunit KamE, N-terminal domain"/>
    <property type="match status" value="1"/>
</dbReference>
<evidence type="ECO:0000259" key="1">
    <source>
        <dbReference type="PROSITE" id="PS51332"/>
    </source>
</evidence>
<keyword evidence="2" id="KW-0413">Isomerase</keyword>
<dbReference type="GO" id="GO:0046872">
    <property type="term" value="F:metal ion binding"/>
    <property type="evidence" value="ECO:0007669"/>
    <property type="project" value="InterPro"/>
</dbReference>
<dbReference type="KEGG" id="caci:CLOAM1503"/>
<dbReference type="PROSITE" id="PS51332">
    <property type="entry name" value="B12_BINDING"/>
    <property type="match status" value="1"/>
</dbReference>
<dbReference type="InterPro" id="IPR036843">
    <property type="entry name" value="KamE_N_sf"/>
</dbReference>
<dbReference type="STRING" id="459349.CLOAM1503"/>
<dbReference type="Pfam" id="PF16554">
    <property type="entry name" value="OAM_dimer"/>
    <property type="match status" value="1"/>
</dbReference>
<dbReference type="OrthoDB" id="9782063at2"/>
<dbReference type="GO" id="GO:0031419">
    <property type="term" value="F:cobalamin binding"/>
    <property type="evidence" value="ECO:0007669"/>
    <property type="project" value="InterPro"/>
</dbReference>
<feature type="domain" description="B12-binding" evidence="1">
    <location>
        <begin position="104"/>
        <end position="247"/>
    </location>
</feature>
<dbReference type="GO" id="GO:0046983">
    <property type="term" value="F:protein dimerization activity"/>
    <property type="evidence" value="ECO:0007669"/>
    <property type="project" value="InterPro"/>
</dbReference>
<dbReference type="InterPro" id="IPR006158">
    <property type="entry name" value="Cobalamin-bd"/>
</dbReference>
<evidence type="ECO:0000313" key="2">
    <source>
        <dbReference type="EMBL" id="CAO81353.1"/>
    </source>
</evidence>
<accession>B0VFL5</accession>
<dbReference type="InterPro" id="IPR036724">
    <property type="entry name" value="Cobalamin-bd_sf"/>
</dbReference>
<proteinExistence type="predicted"/>
<dbReference type="CDD" id="cd02067">
    <property type="entry name" value="B12-binding"/>
    <property type="match status" value="1"/>
</dbReference>
<dbReference type="Pfam" id="PF02310">
    <property type="entry name" value="B12-binding"/>
    <property type="match status" value="1"/>
</dbReference>
<dbReference type="Proteomes" id="UP000002019">
    <property type="component" value="Chromosome"/>
</dbReference>
<reference evidence="2 3" key="1">
    <citation type="journal article" date="2008" name="J. Bacteriol.">
        <title>'Candidatus Cloacamonas acidaminovorans': genome sequence reconstruction provides a first glimpse of a new bacterial division.</title>
        <authorList>
            <person name="Pelletier E."/>
            <person name="Kreimeyer A."/>
            <person name="Bocs S."/>
            <person name="Rouy Z."/>
            <person name="Gyapay G."/>
            <person name="Chouari R."/>
            <person name="Riviere D."/>
            <person name="Ganesan A."/>
            <person name="Daegelen P."/>
            <person name="Sghir A."/>
            <person name="Cohen G.N."/>
            <person name="Medigue C."/>
            <person name="Weissenbach J."/>
            <person name="Le Paslier D."/>
        </authorList>
    </citation>
    <scope>NUCLEOTIDE SEQUENCE [LARGE SCALE GENOMIC DNA]</scope>
    <source>
        <strain evidence="3">Evry</strain>
    </source>
</reference>